<feature type="transmembrane region" description="Helical" evidence="5">
    <location>
        <begin position="65"/>
        <end position="85"/>
    </location>
</feature>
<evidence type="ECO:0000256" key="3">
    <source>
        <dbReference type="ARBA" id="ARBA00022989"/>
    </source>
</evidence>
<reference evidence="7" key="1">
    <citation type="submission" date="2016-08" db="EMBL/GenBank/DDBJ databases">
        <authorList>
            <person name="Varghese N."/>
            <person name="Submissions Spin"/>
        </authorList>
    </citation>
    <scope>NUCLEOTIDE SEQUENCE [LARGE SCALE GENOMIC DNA]</scope>
    <source>
        <strain evidence="7">HAMBI 2975</strain>
    </source>
</reference>
<sequence length="152" mass="15838">MPAGNRGMWTSSGALGDKMAENASFRGGMALGWVLSAIVILAFAADAAVDLFAPSLVSGQMEETGFSTGLATPVGMIILVCVVLYAIPRTAVLGAVLTTGFLGGAICAHFRLGEIGSPPQLISLLLGVMTWGGLYLRDERVRRLLPLRSVSD</sequence>
<protein>
    <submittedName>
        <fullName evidence="6">DoxX-like family protein</fullName>
    </submittedName>
</protein>
<keyword evidence="7" id="KW-1185">Reference proteome</keyword>
<feature type="transmembrane region" description="Helical" evidence="5">
    <location>
        <begin position="28"/>
        <end position="45"/>
    </location>
</feature>
<dbReference type="EMBL" id="FMAG01000006">
    <property type="protein sequence ID" value="SCB41971.1"/>
    <property type="molecule type" value="Genomic_DNA"/>
</dbReference>
<dbReference type="Pfam" id="PF13564">
    <property type="entry name" value="DoxX_2"/>
    <property type="match status" value="1"/>
</dbReference>
<dbReference type="Proteomes" id="UP000199101">
    <property type="component" value="Unassembled WGS sequence"/>
</dbReference>
<evidence type="ECO:0000256" key="1">
    <source>
        <dbReference type="ARBA" id="ARBA00004141"/>
    </source>
</evidence>
<evidence type="ECO:0000256" key="5">
    <source>
        <dbReference type="SAM" id="Phobius"/>
    </source>
</evidence>
<dbReference type="STRING" id="410764.GA0061103_5970"/>
<evidence type="ECO:0000313" key="7">
    <source>
        <dbReference type="Proteomes" id="UP000199101"/>
    </source>
</evidence>
<name>A0A1C3WPR7_9HYPH</name>
<dbReference type="InterPro" id="IPR032808">
    <property type="entry name" value="DoxX"/>
</dbReference>
<evidence type="ECO:0000313" key="6">
    <source>
        <dbReference type="EMBL" id="SCB41971.1"/>
    </source>
</evidence>
<proteinExistence type="predicted"/>
<evidence type="ECO:0000256" key="4">
    <source>
        <dbReference type="ARBA" id="ARBA00023136"/>
    </source>
</evidence>
<gene>
    <name evidence="6" type="ORF">GA0061103_5970</name>
</gene>
<feature type="transmembrane region" description="Helical" evidence="5">
    <location>
        <begin position="118"/>
        <end position="136"/>
    </location>
</feature>
<keyword evidence="3 5" id="KW-1133">Transmembrane helix</keyword>
<evidence type="ECO:0000256" key="2">
    <source>
        <dbReference type="ARBA" id="ARBA00022692"/>
    </source>
</evidence>
<dbReference type="GO" id="GO:0016020">
    <property type="term" value="C:membrane"/>
    <property type="evidence" value="ECO:0007669"/>
    <property type="project" value="UniProtKB-SubCell"/>
</dbReference>
<comment type="subcellular location">
    <subcellularLocation>
        <location evidence="1">Membrane</location>
        <topology evidence="1">Multi-pass membrane protein</topology>
    </subcellularLocation>
</comment>
<dbReference type="AlphaFoldDB" id="A0A1C3WPR7"/>
<keyword evidence="2 5" id="KW-0812">Transmembrane</keyword>
<feature type="transmembrane region" description="Helical" evidence="5">
    <location>
        <begin position="92"/>
        <end position="112"/>
    </location>
</feature>
<organism evidence="6 7">
    <name type="scientific">Rhizobium multihospitium</name>
    <dbReference type="NCBI Taxonomy" id="410764"/>
    <lineage>
        <taxon>Bacteria</taxon>
        <taxon>Pseudomonadati</taxon>
        <taxon>Pseudomonadota</taxon>
        <taxon>Alphaproteobacteria</taxon>
        <taxon>Hyphomicrobiales</taxon>
        <taxon>Rhizobiaceae</taxon>
        <taxon>Rhizobium/Agrobacterium group</taxon>
        <taxon>Rhizobium</taxon>
    </lineage>
</organism>
<keyword evidence="4 5" id="KW-0472">Membrane</keyword>
<accession>A0A1C3WPR7</accession>